<feature type="compositionally biased region" description="Low complexity" evidence="1">
    <location>
        <begin position="233"/>
        <end position="244"/>
    </location>
</feature>
<evidence type="ECO:0000313" key="3">
    <source>
        <dbReference type="Proteomes" id="UP001151760"/>
    </source>
</evidence>
<protein>
    <recommendedName>
        <fullName evidence="4">Reverse transcriptase domain-containing protein</fullName>
    </recommendedName>
</protein>
<dbReference type="InterPro" id="IPR043502">
    <property type="entry name" value="DNA/RNA_pol_sf"/>
</dbReference>
<dbReference type="EMBL" id="BQNB010016293">
    <property type="protein sequence ID" value="GJT50101.1"/>
    <property type="molecule type" value="Genomic_DNA"/>
</dbReference>
<dbReference type="Gene3D" id="3.10.10.10">
    <property type="entry name" value="HIV Type 1 Reverse Transcriptase, subunit A, domain 1"/>
    <property type="match status" value="1"/>
</dbReference>
<dbReference type="InterPro" id="IPR053134">
    <property type="entry name" value="RNA-dir_DNA_polymerase"/>
</dbReference>
<evidence type="ECO:0000256" key="1">
    <source>
        <dbReference type="SAM" id="MobiDB-lite"/>
    </source>
</evidence>
<dbReference type="SUPFAM" id="SSF56672">
    <property type="entry name" value="DNA/RNA polymerases"/>
    <property type="match status" value="1"/>
</dbReference>
<evidence type="ECO:0000313" key="2">
    <source>
        <dbReference type="EMBL" id="GJT50101.1"/>
    </source>
</evidence>
<comment type="caution">
    <text evidence="2">The sequence shown here is derived from an EMBL/GenBank/DDBJ whole genome shotgun (WGS) entry which is preliminary data.</text>
</comment>
<feature type="region of interest" description="Disordered" evidence="1">
    <location>
        <begin position="229"/>
        <end position="249"/>
    </location>
</feature>
<keyword evidence="3" id="KW-1185">Reference proteome</keyword>
<reference evidence="2" key="1">
    <citation type="journal article" date="2022" name="Int. J. Mol. Sci.">
        <title>Draft Genome of Tanacetum Coccineum: Genomic Comparison of Closely Related Tanacetum-Family Plants.</title>
        <authorList>
            <person name="Yamashiro T."/>
            <person name="Shiraishi A."/>
            <person name="Nakayama K."/>
            <person name="Satake H."/>
        </authorList>
    </citation>
    <scope>NUCLEOTIDE SEQUENCE</scope>
</reference>
<dbReference type="PANTHER" id="PTHR24559:SF444">
    <property type="entry name" value="REVERSE TRANSCRIPTASE DOMAIN-CONTAINING PROTEIN"/>
    <property type="match status" value="1"/>
</dbReference>
<dbReference type="Proteomes" id="UP001151760">
    <property type="component" value="Unassembled WGS sequence"/>
</dbReference>
<organism evidence="2 3">
    <name type="scientific">Tanacetum coccineum</name>
    <dbReference type="NCBI Taxonomy" id="301880"/>
    <lineage>
        <taxon>Eukaryota</taxon>
        <taxon>Viridiplantae</taxon>
        <taxon>Streptophyta</taxon>
        <taxon>Embryophyta</taxon>
        <taxon>Tracheophyta</taxon>
        <taxon>Spermatophyta</taxon>
        <taxon>Magnoliopsida</taxon>
        <taxon>eudicotyledons</taxon>
        <taxon>Gunneridae</taxon>
        <taxon>Pentapetalae</taxon>
        <taxon>asterids</taxon>
        <taxon>campanulids</taxon>
        <taxon>Asterales</taxon>
        <taxon>Asteraceae</taxon>
        <taxon>Asteroideae</taxon>
        <taxon>Anthemideae</taxon>
        <taxon>Anthemidinae</taxon>
        <taxon>Tanacetum</taxon>
    </lineage>
</organism>
<dbReference type="PANTHER" id="PTHR24559">
    <property type="entry name" value="TRANSPOSON TY3-I GAG-POL POLYPROTEIN"/>
    <property type="match status" value="1"/>
</dbReference>
<sequence length="296" mass="34248">MEDEFKPSVQPQRRVNQNIKEAVKKEVIKLLDARLIYPISDSPWVSPVQVVPKKGEMTVVKNEKNELIPQRTGIGRHVCIDYSKLNNAAQKNPFPLPFIDQMLERLAEHEYYCFLDGFLGPLEEETALYKGWLRTSEYSVVGNARKEMGFWVETVRPKVASFCGVYANTIRTYTSGAGGVNYLQRALADYQVQYIVPFTHLHRREVLKQRDKLNSREVPEYLQEWKEKKNKGYKSSGSSSVNTKESGEGSINLNTIVGDRKMKWRKFVEVVLSAETKQKGKRKRGRRWQVQQMPLM</sequence>
<accession>A0ABQ5EGP9</accession>
<gene>
    <name evidence="2" type="ORF">Tco_0976258</name>
</gene>
<name>A0ABQ5EGP9_9ASTR</name>
<evidence type="ECO:0008006" key="4">
    <source>
        <dbReference type="Google" id="ProtNLM"/>
    </source>
</evidence>
<proteinExistence type="predicted"/>
<reference evidence="2" key="2">
    <citation type="submission" date="2022-01" db="EMBL/GenBank/DDBJ databases">
        <authorList>
            <person name="Yamashiro T."/>
            <person name="Shiraishi A."/>
            <person name="Satake H."/>
            <person name="Nakayama K."/>
        </authorList>
    </citation>
    <scope>NUCLEOTIDE SEQUENCE</scope>
</reference>